<name>A0A5C2RNG9_9APHY</name>
<gene>
    <name evidence="1" type="ORF">L227DRAFT_617798</name>
</gene>
<evidence type="ECO:0000313" key="2">
    <source>
        <dbReference type="Proteomes" id="UP000313359"/>
    </source>
</evidence>
<dbReference type="OrthoDB" id="2763158at2759"/>
<accession>A0A5C2RNG9</accession>
<proteinExistence type="predicted"/>
<dbReference type="AlphaFoldDB" id="A0A5C2RNG9"/>
<keyword evidence="2" id="KW-1185">Reference proteome</keyword>
<reference evidence="1" key="1">
    <citation type="journal article" date="2018" name="Genome Biol. Evol.">
        <title>Genomics and development of Lentinus tigrinus, a white-rot wood-decaying mushroom with dimorphic fruiting bodies.</title>
        <authorList>
            <person name="Wu B."/>
            <person name="Xu Z."/>
            <person name="Knudson A."/>
            <person name="Carlson A."/>
            <person name="Chen N."/>
            <person name="Kovaka S."/>
            <person name="LaButti K."/>
            <person name="Lipzen A."/>
            <person name="Pennachio C."/>
            <person name="Riley R."/>
            <person name="Schakwitz W."/>
            <person name="Umezawa K."/>
            <person name="Ohm R.A."/>
            <person name="Grigoriev I.V."/>
            <person name="Nagy L.G."/>
            <person name="Gibbons J."/>
            <person name="Hibbett D."/>
        </authorList>
    </citation>
    <scope>NUCLEOTIDE SEQUENCE [LARGE SCALE GENOMIC DNA]</scope>
    <source>
        <strain evidence="1">ALCF2SS1-6</strain>
    </source>
</reference>
<sequence>MLEQRASMPSDDALRGQHADAGQALLVSTLRLLNDCGGSLAPDQLPVEDFTGLPRELLPMYSLALCENEEHLKVRLDAVGMLLSYLGEEVSVLQEKHSAWVSTGGKSRGCLR</sequence>
<evidence type="ECO:0000313" key="1">
    <source>
        <dbReference type="EMBL" id="RPD52459.1"/>
    </source>
</evidence>
<protein>
    <submittedName>
        <fullName evidence="1">Uncharacterized protein</fullName>
    </submittedName>
</protein>
<organism evidence="1 2">
    <name type="scientific">Lentinus tigrinus ALCF2SS1-6</name>
    <dbReference type="NCBI Taxonomy" id="1328759"/>
    <lineage>
        <taxon>Eukaryota</taxon>
        <taxon>Fungi</taxon>
        <taxon>Dikarya</taxon>
        <taxon>Basidiomycota</taxon>
        <taxon>Agaricomycotina</taxon>
        <taxon>Agaricomycetes</taxon>
        <taxon>Polyporales</taxon>
        <taxon>Polyporaceae</taxon>
        <taxon>Lentinus</taxon>
    </lineage>
</organism>
<dbReference type="EMBL" id="ML122360">
    <property type="protein sequence ID" value="RPD52459.1"/>
    <property type="molecule type" value="Genomic_DNA"/>
</dbReference>
<dbReference type="Proteomes" id="UP000313359">
    <property type="component" value="Unassembled WGS sequence"/>
</dbReference>